<dbReference type="Gene3D" id="3.30.70.100">
    <property type="match status" value="1"/>
</dbReference>
<sequence>MRVALHSVIRAGAIDGYRAEHAVIPDDLERSFARLGIHDWTIWRSGDRLFHVVECDDFDAAMRELDSDPANLAWQQTIGEFVETFRDADGGSGFTPIEEVWDLRRQRGDEHRP</sequence>
<evidence type="ECO:0000313" key="2">
    <source>
        <dbReference type="Proteomes" id="UP000184699"/>
    </source>
</evidence>
<accession>A0A1N6HB55</accession>
<dbReference type="AlphaFoldDB" id="A0A1N6HB55"/>
<reference evidence="2" key="1">
    <citation type="submission" date="2016-11" db="EMBL/GenBank/DDBJ databases">
        <authorList>
            <person name="Varghese N."/>
            <person name="Submissions S."/>
        </authorList>
    </citation>
    <scope>NUCLEOTIDE SEQUENCE [LARGE SCALE GENOMIC DNA]</scope>
    <source>
        <strain evidence="2">DSM 8595</strain>
    </source>
</reference>
<dbReference type="SUPFAM" id="SSF54909">
    <property type="entry name" value="Dimeric alpha+beta barrel"/>
    <property type="match status" value="1"/>
</dbReference>
<dbReference type="Pfam" id="PF05336">
    <property type="entry name" value="rhaM"/>
    <property type="match status" value="1"/>
</dbReference>
<gene>
    <name evidence="1" type="ORF">SAMN05443544_3041</name>
</gene>
<organism evidence="1 2">
    <name type="scientific">Agromyces cerinus subsp. cerinus</name>
    <dbReference type="NCBI Taxonomy" id="232089"/>
    <lineage>
        <taxon>Bacteria</taxon>
        <taxon>Bacillati</taxon>
        <taxon>Actinomycetota</taxon>
        <taxon>Actinomycetes</taxon>
        <taxon>Micrococcales</taxon>
        <taxon>Microbacteriaceae</taxon>
        <taxon>Agromyces</taxon>
    </lineage>
</organism>
<proteinExistence type="predicted"/>
<dbReference type="Proteomes" id="UP000184699">
    <property type="component" value="Unassembled WGS sequence"/>
</dbReference>
<dbReference type="STRING" id="232089.SAMN05443544_3041"/>
<protein>
    <submittedName>
        <fullName evidence="1">L-rhamnose mutarotase</fullName>
    </submittedName>
</protein>
<dbReference type="RefSeq" id="WP_074261598.1">
    <property type="nucleotide sequence ID" value="NZ_FSRJ01000004.1"/>
</dbReference>
<dbReference type="EMBL" id="FSRJ01000004">
    <property type="protein sequence ID" value="SIO17022.1"/>
    <property type="molecule type" value="Genomic_DNA"/>
</dbReference>
<dbReference type="InterPro" id="IPR008000">
    <property type="entry name" value="Rham/fucose_mutarotase"/>
</dbReference>
<dbReference type="InterPro" id="IPR011008">
    <property type="entry name" value="Dimeric_a/b-barrel"/>
</dbReference>
<keyword evidence="2" id="KW-1185">Reference proteome</keyword>
<dbReference type="GO" id="GO:0016857">
    <property type="term" value="F:racemase and epimerase activity, acting on carbohydrates and derivatives"/>
    <property type="evidence" value="ECO:0007669"/>
    <property type="project" value="InterPro"/>
</dbReference>
<dbReference type="OrthoDB" id="3826869at2"/>
<evidence type="ECO:0000313" key="1">
    <source>
        <dbReference type="EMBL" id="SIO17022.1"/>
    </source>
</evidence>
<name>A0A1N6HB55_9MICO</name>